<organism evidence="1 2">
    <name type="scientific">Boeremia exigua</name>
    <dbReference type="NCBI Taxonomy" id="749465"/>
    <lineage>
        <taxon>Eukaryota</taxon>
        <taxon>Fungi</taxon>
        <taxon>Dikarya</taxon>
        <taxon>Ascomycota</taxon>
        <taxon>Pezizomycotina</taxon>
        <taxon>Dothideomycetes</taxon>
        <taxon>Pleosporomycetidae</taxon>
        <taxon>Pleosporales</taxon>
        <taxon>Pleosporineae</taxon>
        <taxon>Didymellaceae</taxon>
        <taxon>Boeremia</taxon>
    </lineage>
</organism>
<protein>
    <submittedName>
        <fullName evidence="1">Uncharacterized protein</fullName>
    </submittedName>
</protein>
<name>A0ACC2I4V9_9PLEO</name>
<keyword evidence="2" id="KW-1185">Reference proteome</keyword>
<accession>A0ACC2I4V9</accession>
<dbReference type="EMBL" id="JAPHNI010000505">
    <property type="protein sequence ID" value="KAJ8110382.1"/>
    <property type="molecule type" value="Genomic_DNA"/>
</dbReference>
<comment type="caution">
    <text evidence="1">The sequence shown here is derived from an EMBL/GenBank/DDBJ whole genome shotgun (WGS) entry which is preliminary data.</text>
</comment>
<sequence length="271" mass="30111">MSVWYLRHLGSPDRADHAPKVQGSGQAHRTADPATVVRTHPWKRRYAQVHDVRVEYARYPAKDILEKESSEDTMSQSLNVFKKPLALHSTQPLTGFTRSGYCEAPRSDFGNHSIAGIVTEEFLDYSAAQGNNLRDAGLKGGCKWCLCVSRWREAFENRTGDDDKKVPQVVLKATNQRALEGVDLETLKKFAVDKDDQFLALSKFKMVKCPECEASADLTKDGSYAHCASCNTIFEPGKEGSHYRGSGSGSGDKEEAKKDDSEKKSESEKKS</sequence>
<gene>
    <name evidence="1" type="ORF">OPT61_g6769</name>
</gene>
<reference evidence="1" key="1">
    <citation type="submission" date="2022-11" db="EMBL/GenBank/DDBJ databases">
        <title>Genome Sequence of Boeremia exigua.</title>
        <authorList>
            <person name="Buettner E."/>
        </authorList>
    </citation>
    <scope>NUCLEOTIDE SEQUENCE</scope>
    <source>
        <strain evidence="1">CU02</strain>
    </source>
</reference>
<evidence type="ECO:0000313" key="1">
    <source>
        <dbReference type="EMBL" id="KAJ8110382.1"/>
    </source>
</evidence>
<dbReference type="Proteomes" id="UP001153331">
    <property type="component" value="Unassembled WGS sequence"/>
</dbReference>
<evidence type="ECO:0000313" key="2">
    <source>
        <dbReference type="Proteomes" id="UP001153331"/>
    </source>
</evidence>
<proteinExistence type="predicted"/>